<organism evidence="1 2">
    <name type="scientific">Prunus armeniaca</name>
    <name type="common">Apricot</name>
    <name type="synonym">Armeniaca vulgaris</name>
    <dbReference type="NCBI Taxonomy" id="36596"/>
    <lineage>
        <taxon>Eukaryota</taxon>
        <taxon>Viridiplantae</taxon>
        <taxon>Streptophyta</taxon>
        <taxon>Embryophyta</taxon>
        <taxon>Tracheophyta</taxon>
        <taxon>Spermatophyta</taxon>
        <taxon>Magnoliopsida</taxon>
        <taxon>eudicotyledons</taxon>
        <taxon>Gunneridae</taxon>
        <taxon>Pentapetalae</taxon>
        <taxon>rosids</taxon>
        <taxon>fabids</taxon>
        <taxon>Rosales</taxon>
        <taxon>Rosaceae</taxon>
        <taxon>Amygdaloideae</taxon>
        <taxon>Amygdaleae</taxon>
        <taxon>Prunus</taxon>
    </lineage>
</organism>
<dbReference type="Proteomes" id="UP000507222">
    <property type="component" value="Unassembled WGS sequence"/>
</dbReference>
<dbReference type="AlphaFoldDB" id="A0A6J5UDZ3"/>
<name>A0A6J5UDZ3_PRUAR</name>
<proteinExistence type="predicted"/>
<evidence type="ECO:0000313" key="2">
    <source>
        <dbReference type="Proteomes" id="UP000507222"/>
    </source>
</evidence>
<gene>
    <name evidence="1" type="ORF">CURHAP_LOCUS23206</name>
</gene>
<evidence type="ECO:0000313" key="1">
    <source>
        <dbReference type="EMBL" id="CAB4274636.1"/>
    </source>
</evidence>
<dbReference type="EMBL" id="CAEKDK010000003">
    <property type="protein sequence ID" value="CAB4274636.1"/>
    <property type="molecule type" value="Genomic_DNA"/>
</dbReference>
<reference evidence="1 2" key="1">
    <citation type="submission" date="2020-05" db="EMBL/GenBank/DDBJ databases">
        <authorList>
            <person name="Campoy J."/>
            <person name="Schneeberger K."/>
            <person name="Spophaly S."/>
        </authorList>
    </citation>
    <scope>NUCLEOTIDE SEQUENCE [LARGE SCALE GENOMIC DNA]</scope>
    <source>
        <strain evidence="1">PruArmRojPasFocal</strain>
    </source>
</reference>
<protein>
    <submittedName>
        <fullName evidence="1">Uncharacterized protein</fullName>
    </submittedName>
</protein>
<sequence>MEEAHGGLDCSLHFGLWKRSVAARINNLDEMVNLAVSEVKAEELLDVNGINPPFPRVPPRASTSALEL</sequence>
<accession>A0A6J5UDZ3</accession>